<reference evidence="2" key="1">
    <citation type="submission" date="2021-01" db="EMBL/GenBank/DDBJ databases">
        <title>Adiantum capillus-veneris genome.</title>
        <authorList>
            <person name="Fang Y."/>
            <person name="Liao Q."/>
        </authorList>
    </citation>
    <scope>NUCLEOTIDE SEQUENCE</scope>
    <source>
        <strain evidence="2">H3</strain>
        <tissue evidence="2">Leaf</tissue>
    </source>
</reference>
<dbReference type="EMBL" id="JABFUD020000009">
    <property type="protein sequence ID" value="KAI5075111.1"/>
    <property type="molecule type" value="Genomic_DNA"/>
</dbReference>
<comment type="caution">
    <text evidence="2">The sequence shown here is derived from an EMBL/GenBank/DDBJ whole genome shotgun (WGS) entry which is preliminary data.</text>
</comment>
<evidence type="ECO:0000313" key="3">
    <source>
        <dbReference type="Proteomes" id="UP000886520"/>
    </source>
</evidence>
<evidence type="ECO:0000313" key="2">
    <source>
        <dbReference type="EMBL" id="KAI5075111.1"/>
    </source>
</evidence>
<keyword evidence="3" id="KW-1185">Reference proteome</keyword>
<feature type="region of interest" description="Disordered" evidence="1">
    <location>
        <begin position="20"/>
        <end position="54"/>
    </location>
</feature>
<protein>
    <submittedName>
        <fullName evidence="2">Uncharacterized protein</fullName>
    </submittedName>
</protein>
<sequence>MWCQASGYKEVKVDDVEDTDAGIGGSRCNVDQDPEVNDVEDYGANTSGIQSNGDHEVKVNDVEDTCVGTGGNQWNVDQDPKLVNGGRSIKISQHECHVEVKRHCNFDL</sequence>
<feature type="compositionally biased region" description="Acidic residues" evidence="1">
    <location>
        <begin position="32"/>
        <end position="41"/>
    </location>
</feature>
<organism evidence="2 3">
    <name type="scientific">Adiantum capillus-veneris</name>
    <name type="common">Maidenhair fern</name>
    <dbReference type="NCBI Taxonomy" id="13818"/>
    <lineage>
        <taxon>Eukaryota</taxon>
        <taxon>Viridiplantae</taxon>
        <taxon>Streptophyta</taxon>
        <taxon>Embryophyta</taxon>
        <taxon>Tracheophyta</taxon>
        <taxon>Polypodiopsida</taxon>
        <taxon>Polypodiidae</taxon>
        <taxon>Polypodiales</taxon>
        <taxon>Pteridineae</taxon>
        <taxon>Pteridaceae</taxon>
        <taxon>Vittarioideae</taxon>
        <taxon>Adiantum</taxon>
    </lineage>
</organism>
<dbReference type="AlphaFoldDB" id="A0A9D4UWA0"/>
<proteinExistence type="predicted"/>
<accession>A0A9D4UWA0</accession>
<evidence type="ECO:0000256" key="1">
    <source>
        <dbReference type="SAM" id="MobiDB-lite"/>
    </source>
</evidence>
<dbReference type="Proteomes" id="UP000886520">
    <property type="component" value="Chromosome 9"/>
</dbReference>
<name>A0A9D4UWA0_ADICA</name>
<gene>
    <name evidence="2" type="ORF">GOP47_0009187</name>
</gene>